<proteinExistence type="predicted"/>
<evidence type="ECO:0000313" key="1">
    <source>
        <dbReference type="EMBL" id="MFC6792442.1"/>
    </source>
</evidence>
<sequence>MANLFKLLSKIIRAGESSPELDLAFYRLVNDDLANFDDKALIAHYERHGRSEGRLANPAAERRGFIALVPEDADVLEIGPFTKPTLRGPRVHYFDVMDRAGLLARAVHHAHPTDDCPEIEFVSPTGDLNVVDRQFDIVLSSHCIEHQPDLVAHLQQVERILRPNGRYMLLIPDKRYCFDALLPESTVDAVLQAHREKRRVHTWASVREHRALTTHNDTARHWAGDSADPRGHLFSEREHAARVEFDESNGNYIDVHAWQFTPSSFRNVVATIRRTKLMNLTVEHVYDTPHGSNEFTAILHKSRNGTLVNA</sequence>
<reference evidence="2" key="1">
    <citation type="journal article" date="2019" name="Int. J. Syst. Evol. Microbiol.">
        <title>The Global Catalogue of Microorganisms (GCM) 10K type strain sequencing project: providing services to taxonomists for standard genome sequencing and annotation.</title>
        <authorList>
            <consortium name="The Broad Institute Genomics Platform"/>
            <consortium name="The Broad Institute Genome Sequencing Center for Infectious Disease"/>
            <person name="Wu L."/>
            <person name="Ma J."/>
        </authorList>
    </citation>
    <scope>NUCLEOTIDE SEQUENCE [LARGE SCALE GENOMIC DNA]</scope>
    <source>
        <strain evidence="2">CCUG 48316</strain>
    </source>
</reference>
<organism evidence="1 2">
    <name type="scientific">Methylobacterium komagatae</name>
    <dbReference type="NCBI Taxonomy" id="374425"/>
    <lineage>
        <taxon>Bacteria</taxon>
        <taxon>Pseudomonadati</taxon>
        <taxon>Pseudomonadota</taxon>
        <taxon>Alphaproteobacteria</taxon>
        <taxon>Hyphomicrobiales</taxon>
        <taxon>Methylobacteriaceae</taxon>
        <taxon>Methylobacterium</taxon>
    </lineage>
</organism>
<keyword evidence="2" id="KW-1185">Reference proteome</keyword>
<dbReference type="EMBL" id="JBHSWN010000001">
    <property type="protein sequence ID" value="MFC6792442.1"/>
    <property type="molecule type" value="Genomic_DNA"/>
</dbReference>
<dbReference type="GO" id="GO:0032259">
    <property type="term" value="P:methylation"/>
    <property type="evidence" value="ECO:0007669"/>
    <property type="project" value="UniProtKB-KW"/>
</dbReference>
<comment type="caution">
    <text evidence="1">The sequence shown here is derived from an EMBL/GenBank/DDBJ whole genome shotgun (WGS) entry which is preliminary data.</text>
</comment>
<accession>A0ABW2BPR0</accession>
<dbReference type="Pfam" id="PF13489">
    <property type="entry name" value="Methyltransf_23"/>
    <property type="match status" value="1"/>
</dbReference>
<dbReference type="GO" id="GO:0102208">
    <property type="term" value="F:2-polyprenyl-6-hydroxyphenol methylase activity"/>
    <property type="evidence" value="ECO:0007669"/>
    <property type="project" value="UniProtKB-EC"/>
</dbReference>
<gene>
    <name evidence="1" type="ORF">ACFQE0_24515</name>
</gene>
<dbReference type="EC" id="2.1.1.64" evidence="1"/>
<evidence type="ECO:0000313" key="2">
    <source>
        <dbReference type="Proteomes" id="UP001596292"/>
    </source>
</evidence>
<dbReference type="Proteomes" id="UP001596292">
    <property type="component" value="Unassembled WGS sequence"/>
</dbReference>
<dbReference type="CDD" id="cd02440">
    <property type="entry name" value="AdoMet_MTases"/>
    <property type="match status" value="1"/>
</dbReference>
<name>A0ABW2BPR0_9HYPH</name>
<keyword evidence="1" id="KW-0808">Transferase</keyword>
<dbReference type="Gene3D" id="3.40.50.150">
    <property type="entry name" value="Vaccinia Virus protein VP39"/>
    <property type="match status" value="1"/>
</dbReference>
<dbReference type="EC" id="2.1.1.222" evidence="1"/>
<dbReference type="GO" id="GO:0061542">
    <property type="term" value="F:3-demethylubiquinol 3-O-methyltransferase activity"/>
    <property type="evidence" value="ECO:0007669"/>
    <property type="project" value="UniProtKB-EC"/>
</dbReference>
<dbReference type="InterPro" id="IPR029063">
    <property type="entry name" value="SAM-dependent_MTases_sf"/>
</dbReference>
<dbReference type="RefSeq" id="WP_378974319.1">
    <property type="nucleotide sequence ID" value="NZ_JBHSWN010000001.1"/>
</dbReference>
<dbReference type="SUPFAM" id="SSF53335">
    <property type="entry name" value="S-adenosyl-L-methionine-dependent methyltransferases"/>
    <property type="match status" value="1"/>
</dbReference>
<protein>
    <submittedName>
        <fullName evidence="1">Class I SAM-dependent methyltransferase</fullName>
        <ecNumber evidence="1">2.1.1.222</ecNumber>
        <ecNumber evidence="1">2.1.1.64</ecNumber>
    </submittedName>
</protein>
<keyword evidence="1" id="KW-0489">Methyltransferase</keyword>